<protein>
    <submittedName>
        <fullName evidence="2">Uncharacterized protein</fullName>
    </submittedName>
</protein>
<proteinExistence type="predicted"/>
<feature type="region of interest" description="Disordered" evidence="1">
    <location>
        <begin position="60"/>
        <end position="79"/>
    </location>
</feature>
<dbReference type="EMBL" id="JAYKXN010000006">
    <property type="protein sequence ID" value="KAK7278202.1"/>
    <property type="molecule type" value="Genomic_DNA"/>
</dbReference>
<reference evidence="2 3" key="1">
    <citation type="submission" date="2024-01" db="EMBL/GenBank/DDBJ databases">
        <title>The genomes of 5 underutilized Papilionoideae crops provide insights into root nodulation and disease resistance.</title>
        <authorList>
            <person name="Yuan L."/>
        </authorList>
    </citation>
    <scope>NUCLEOTIDE SEQUENCE [LARGE SCALE GENOMIC DNA]</scope>
    <source>
        <strain evidence="2">LY-2023</strain>
        <tissue evidence="2">Leaf</tissue>
    </source>
</reference>
<keyword evidence="3" id="KW-1185">Reference proteome</keyword>
<evidence type="ECO:0000313" key="3">
    <source>
        <dbReference type="Proteomes" id="UP001359559"/>
    </source>
</evidence>
<name>A0AAN9FKP3_CLITE</name>
<sequence>MLFCYSTTVSSTKGWYLHEFFPLLELRRPHVIFITKKKVLFFRFVNDDLRLNKNHEFAPRPSAAPPTSFVASRASFAPD</sequence>
<evidence type="ECO:0000256" key="1">
    <source>
        <dbReference type="SAM" id="MobiDB-lite"/>
    </source>
</evidence>
<gene>
    <name evidence="2" type="ORF">RJT34_23227</name>
</gene>
<comment type="caution">
    <text evidence="2">The sequence shown here is derived from an EMBL/GenBank/DDBJ whole genome shotgun (WGS) entry which is preliminary data.</text>
</comment>
<organism evidence="2 3">
    <name type="scientific">Clitoria ternatea</name>
    <name type="common">Butterfly pea</name>
    <dbReference type="NCBI Taxonomy" id="43366"/>
    <lineage>
        <taxon>Eukaryota</taxon>
        <taxon>Viridiplantae</taxon>
        <taxon>Streptophyta</taxon>
        <taxon>Embryophyta</taxon>
        <taxon>Tracheophyta</taxon>
        <taxon>Spermatophyta</taxon>
        <taxon>Magnoliopsida</taxon>
        <taxon>eudicotyledons</taxon>
        <taxon>Gunneridae</taxon>
        <taxon>Pentapetalae</taxon>
        <taxon>rosids</taxon>
        <taxon>fabids</taxon>
        <taxon>Fabales</taxon>
        <taxon>Fabaceae</taxon>
        <taxon>Papilionoideae</taxon>
        <taxon>50 kb inversion clade</taxon>
        <taxon>NPAAA clade</taxon>
        <taxon>indigoferoid/millettioid clade</taxon>
        <taxon>Phaseoleae</taxon>
        <taxon>Clitoria</taxon>
    </lineage>
</organism>
<accession>A0AAN9FKP3</accession>
<dbReference type="Proteomes" id="UP001359559">
    <property type="component" value="Unassembled WGS sequence"/>
</dbReference>
<evidence type="ECO:0000313" key="2">
    <source>
        <dbReference type="EMBL" id="KAK7278202.1"/>
    </source>
</evidence>
<dbReference type="AlphaFoldDB" id="A0AAN9FKP3"/>